<dbReference type="AlphaFoldDB" id="A0A4Y8M174"/>
<accession>A0A4Y8M174</accession>
<evidence type="ECO:0000259" key="9">
    <source>
        <dbReference type="Pfam" id="PF05504"/>
    </source>
</evidence>
<keyword evidence="3" id="KW-0309">Germination</keyword>
<name>A0A4Y8M174_9BACL</name>
<dbReference type="Gene3D" id="3.30.300.210">
    <property type="entry name" value="Nutrient germinant receptor protein C, domain 3"/>
    <property type="match status" value="1"/>
</dbReference>
<dbReference type="OrthoDB" id="9816067at2"/>
<evidence type="ECO:0000256" key="2">
    <source>
        <dbReference type="ARBA" id="ARBA00007886"/>
    </source>
</evidence>
<keyword evidence="12" id="KW-1185">Reference proteome</keyword>
<dbReference type="PROSITE" id="PS51257">
    <property type="entry name" value="PROKAR_LIPOPROTEIN"/>
    <property type="match status" value="1"/>
</dbReference>
<sequence length="385" mass="43391">MNSIKKLLIAFSLLSLLAGCSPDVREISDTALVMSIGVDYDKENKKYTFTTYCILPAMPGGDKTGKLSEWVASGSGESFLDAAKNLRSRAGKSLIFQHAKFFIVGEEAARYSFYEIVDFLSRNRQIRITSYLIVSEGKAADKLQVKSDSGDLISNELLGKVRNEKEWGKSITMIIRDIVNLFPSQYRGYVTSRLSTAQSKSKPHEILILKGGAVFYKGKFIDWLDGNDTITVHLLSKKSRWKELEIAEVIHFQSLKLSVFYHVSNSVIHSSFVQGTPKMNIDIQLNATMGNMDHNLNLNRREVILQLEQAAARQMAAKIQKSIDHFQKGLKVDVLGFSDRFIQYHPKGWTMLKKDWDAVYPTIPVQVHVSVKIEQLGMIQSMGVE</sequence>
<keyword evidence="7" id="KW-0449">Lipoprotein</keyword>
<evidence type="ECO:0000313" key="11">
    <source>
        <dbReference type="EMBL" id="TFE28593.1"/>
    </source>
</evidence>
<dbReference type="PANTHER" id="PTHR35789:SF1">
    <property type="entry name" value="SPORE GERMINATION PROTEIN B3"/>
    <property type="match status" value="1"/>
</dbReference>
<protein>
    <submittedName>
        <fullName evidence="11">Ger(X)C family spore germination protein</fullName>
    </submittedName>
</protein>
<feature type="domain" description="Spore germination GerAC-like C-terminal" evidence="9">
    <location>
        <begin position="211"/>
        <end position="377"/>
    </location>
</feature>
<feature type="chain" id="PRO_5038699742" evidence="8">
    <location>
        <begin position="19"/>
        <end position="385"/>
    </location>
</feature>
<gene>
    <name evidence="11" type="ORF">E2980_07120</name>
</gene>
<evidence type="ECO:0000256" key="6">
    <source>
        <dbReference type="ARBA" id="ARBA00023139"/>
    </source>
</evidence>
<dbReference type="Pfam" id="PF25198">
    <property type="entry name" value="Spore_GerAC_N"/>
    <property type="match status" value="1"/>
</dbReference>
<evidence type="ECO:0000313" key="12">
    <source>
        <dbReference type="Proteomes" id="UP000297900"/>
    </source>
</evidence>
<dbReference type="Pfam" id="PF05504">
    <property type="entry name" value="Spore_GerAC"/>
    <property type="match status" value="1"/>
</dbReference>
<dbReference type="GO" id="GO:0016020">
    <property type="term" value="C:membrane"/>
    <property type="evidence" value="ECO:0007669"/>
    <property type="project" value="UniProtKB-SubCell"/>
</dbReference>
<comment type="similarity">
    <text evidence="2">Belongs to the GerABKC lipoprotein family.</text>
</comment>
<dbReference type="GO" id="GO:0009847">
    <property type="term" value="P:spore germination"/>
    <property type="evidence" value="ECO:0007669"/>
    <property type="project" value="InterPro"/>
</dbReference>
<dbReference type="RefSeq" id="WP_135151460.1">
    <property type="nucleotide sequence ID" value="NZ_SOMN01000006.1"/>
</dbReference>
<dbReference type="InterPro" id="IPR046953">
    <property type="entry name" value="Spore_GerAC-like_C"/>
</dbReference>
<feature type="domain" description="Spore germination protein N-terminal" evidence="10">
    <location>
        <begin position="23"/>
        <end position="182"/>
    </location>
</feature>
<organism evidence="11 12">
    <name type="scientific">Cohnella luojiensis</name>
    <dbReference type="NCBI Taxonomy" id="652876"/>
    <lineage>
        <taxon>Bacteria</taxon>
        <taxon>Bacillati</taxon>
        <taxon>Bacillota</taxon>
        <taxon>Bacilli</taxon>
        <taxon>Bacillales</taxon>
        <taxon>Paenibacillaceae</taxon>
        <taxon>Cohnella</taxon>
    </lineage>
</organism>
<dbReference type="InterPro" id="IPR057336">
    <property type="entry name" value="GerAC_N"/>
</dbReference>
<comment type="caution">
    <text evidence="11">The sequence shown here is derived from an EMBL/GenBank/DDBJ whole genome shotgun (WGS) entry which is preliminary data.</text>
</comment>
<feature type="signal peptide" evidence="8">
    <location>
        <begin position="1"/>
        <end position="18"/>
    </location>
</feature>
<evidence type="ECO:0000256" key="3">
    <source>
        <dbReference type="ARBA" id="ARBA00022544"/>
    </source>
</evidence>
<evidence type="ECO:0000256" key="1">
    <source>
        <dbReference type="ARBA" id="ARBA00004635"/>
    </source>
</evidence>
<dbReference type="InterPro" id="IPR008844">
    <property type="entry name" value="Spore_GerAC-like"/>
</dbReference>
<comment type="subcellular location">
    <subcellularLocation>
        <location evidence="1">Membrane</location>
        <topology evidence="1">Lipid-anchor</topology>
    </subcellularLocation>
</comment>
<reference evidence="11 12" key="1">
    <citation type="submission" date="2019-03" db="EMBL/GenBank/DDBJ databases">
        <title>Cohnella endophytica sp. nov., a novel endophytic bacterium isolated from bark of Sonneratia apetala.</title>
        <authorList>
            <person name="Tuo L."/>
        </authorList>
    </citation>
    <scope>NUCLEOTIDE SEQUENCE [LARGE SCALE GENOMIC DNA]</scope>
    <source>
        <strain evidence="11 12">CCTCC AB 208254</strain>
    </source>
</reference>
<dbReference type="Proteomes" id="UP000297900">
    <property type="component" value="Unassembled WGS sequence"/>
</dbReference>
<dbReference type="PANTHER" id="PTHR35789">
    <property type="entry name" value="SPORE GERMINATION PROTEIN B3"/>
    <property type="match status" value="1"/>
</dbReference>
<dbReference type="InterPro" id="IPR038501">
    <property type="entry name" value="Spore_GerAC_C_sf"/>
</dbReference>
<evidence type="ECO:0000256" key="5">
    <source>
        <dbReference type="ARBA" id="ARBA00023136"/>
    </source>
</evidence>
<evidence type="ECO:0000256" key="4">
    <source>
        <dbReference type="ARBA" id="ARBA00022729"/>
    </source>
</evidence>
<dbReference type="EMBL" id="SOMN01000006">
    <property type="protein sequence ID" value="TFE28593.1"/>
    <property type="molecule type" value="Genomic_DNA"/>
</dbReference>
<evidence type="ECO:0000256" key="8">
    <source>
        <dbReference type="SAM" id="SignalP"/>
    </source>
</evidence>
<dbReference type="NCBIfam" id="TIGR02887">
    <property type="entry name" value="spore_ger_x_C"/>
    <property type="match status" value="1"/>
</dbReference>
<proteinExistence type="inferred from homology"/>
<keyword evidence="5" id="KW-0472">Membrane</keyword>
<keyword evidence="4 8" id="KW-0732">Signal</keyword>
<evidence type="ECO:0000259" key="10">
    <source>
        <dbReference type="Pfam" id="PF25198"/>
    </source>
</evidence>
<evidence type="ECO:0000256" key="7">
    <source>
        <dbReference type="ARBA" id="ARBA00023288"/>
    </source>
</evidence>
<keyword evidence="6" id="KW-0564">Palmitate</keyword>